<dbReference type="Proteomes" id="UP000178425">
    <property type="component" value="Unassembled WGS sequence"/>
</dbReference>
<proteinExistence type="predicted"/>
<dbReference type="EMBL" id="MFHI01000009">
    <property type="protein sequence ID" value="OGF79159.1"/>
    <property type="molecule type" value="Genomic_DNA"/>
</dbReference>
<name>A0A1F5WU33_9BACT</name>
<dbReference type="GO" id="GO:0016020">
    <property type="term" value="C:membrane"/>
    <property type="evidence" value="ECO:0007669"/>
    <property type="project" value="InterPro"/>
</dbReference>
<gene>
    <name evidence="1" type="ORF">A2W54_00685</name>
</gene>
<dbReference type="Pfam" id="PF04464">
    <property type="entry name" value="Glyphos_transf"/>
    <property type="match status" value="1"/>
</dbReference>
<dbReference type="InterPro" id="IPR007554">
    <property type="entry name" value="Glycerophosphate_synth"/>
</dbReference>
<dbReference type="AlphaFoldDB" id="A0A1F5WU33"/>
<evidence type="ECO:0000313" key="2">
    <source>
        <dbReference type="Proteomes" id="UP000178425"/>
    </source>
</evidence>
<protein>
    <submittedName>
        <fullName evidence="1">Uncharacterized protein</fullName>
    </submittedName>
</protein>
<accession>A0A1F5WU33</accession>
<dbReference type="InterPro" id="IPR043148">
    <property type="entry name" value="TagF_C"/>
</dbReference>
<dbReference type="SUPFAM" id="SSF53756">
    <property type="entry name" value="UDP-Glycosyltransferase/glycogen phosphorylase"/>
    <property type="match status" value="1"/>
</dbReference>
<sequence length="465" mass="52751">MTKMPKTIIMPIYNGARARSIFNTDIYGELISDDSLKLVIACPSVKVDFYRENFPASNVVFEAVDLPSEHEFGRVLSRVAFNLLPTSTIRGKHKIYYHRYGNYFKFFILGIANRTLGQLPFIKNFIRFLDKFVPLNADVAALFEKYHPDLLIAPDIVFPPDRIFMRVASRSDVYTVGMARSWDNLTSKGVVQVMPEKLVVYTNRMVEEAIKIVGMKREDVFMAGPPQFDRYYKKSETTREQFLKGLGISPEKRVVLAAPFFDRYTGSAVVMINGLLDAIKTGKLPKDIQILVRYRPGTPPIAEGLLKKSENLTITVPCEVHFDGRGRLSTTEDFEWRKEDVDLLMNSLRWSDVVINTVSTLSVDASVYDKPVINVRFDAEPSCPPMHSVMVMLPNHDHYKAIEASGGVKLVGSMDEMISAINAYLKNPKLDAEGRERLRQEQIVFMDGKAGHRIADFIKGELVKF</sequence>
<dbReference type="GO" id="GO:0047355">
    <property type="term" value="F:CDP-glycerol glycerophosphotransferase activity"/>
    <property type="evidence" value="ECO:0007669"/>
    <property type="project" value="InterPro"/>
</dbReference>
<comment type="caution">
    <text evidence="1">The sequence shown here is derived from an EMBL/GenBank/DDBJ whole genome shotgun (WGS) entry which is preliminary data.</text>
</comment>
<evidence type="ECO:0000313" key="1">
    <source>
        <dbReference type="EMBL" id="OGF79159.1"/>
    </source>
</evidence>
<dbReference type="Gene3D" id="3.40.50.12580">
    <property type="match status" value="1"/>
</dbReference>
<reference evidence="1 2" key="1">
    <citation type="journal article" date="2016" name="Nat. Commun.">
        <title>Thousands of microbial genomes shed light on interconnected biogeochemical processes in an aquifer system.</title>
        <authorList>
            <person name="Anantharaman K."/>
            <person name="Brown C.T."/>
            <person name="Hug L.A."/>
            <person name="Sharon I."/>
            <person name="Castelle C.J."/>
            <person name="Probst A.J."/>
            <person name="Thomas B.C."/>
            <person name="Singh A."/>
            <person name="Wilkins M.J."/>
            <person name="Karaoz U."/>
            <person name="Brodie E.L."/>
            <person name="Williams K.H."/>
            <person name="Hubbard S.S."/>
            <person name="Banfield J.F."/>
        </authorList>
    </citation>
    <scope>NUCLEOTIDE SEQUENCE [LARGE SCALE GENOMIC DNA]</scope>
</reference>
<organism evidence="1 2">
    <name type="scientific">Candidatus Giovannonibacteria bacterium RIFCSPHIGHO2_02_43_13</name>
    <dbReference type="NCBI Taxonomy" id="1798330"/>
    <lineage>
        <taxon>Bacteria</taxon>
        <taxon>Candidatus Giovannoniibacteriota</taxon>
    </lineage>
</organism>